<dbReference type="SMART" id="SM00020">
    <property type="entry name" value="Tryp_SPc"/>
    <property type="match status" value="1"/>
</dbReference>
<feature type="signal peptide" evidence="3">
    <location>
        <begin position="1"/>
        <end position="23"/>
    </location>
</feature>
<keyword evidence="3" id="KW-0732">Signal</keyword>
<dbReference type="AlphaFoldDB" id="A0A8S1D1K6"/>
<dbReference type="OrthoDB" id="6147874at2759"/>
<comment type="caution">
    <text evidence="5">The sequence shown here is derived from an EMBL/GenBank/DDBJ whole genome shotgun (WGS) entry which is preliminary data.</text>
</comment>
<reference evidence="5 6" key="1">
    <citation type="submission" date="2020-04" db="EMBL/GenBank/DDBJ databases">
        <authorList>
            <person name="Alioto T."/>
            <person name="Alioto T."/>
            <person name="Gomez Garrido J."/>
        </authorList>
    </citation>
    <scope>NUCLEOTIDE SEQUENCE [LARGE SCALE GENOMIC DNA]</scope>
</reference>
<evidence type="ECO:0000256" key="3">
    <source>
        <dbReference type="SAM" id="SignalP"/>
    </source>
</evidence>
<evidence type="ECO:0000256" key="2">
    <source>
        <dbReference type="SAM" id="Phobius"/>
    </source>
</evidence>
<protein>
    <recommendedName>
        <fullName evidence="4">Peptidase S1 domain-containing protein</fullName>
    </recommendedName>
</protein>
<feature type="transmembrane region" description="Helical" evidence="2">
    <location>
        <begin position="865"/>
        <end position="889"/>
    </location>
</feature>
<accession>A0A8S1D1K6</accession>
<dbReference type="PROSITE" id="PS50240">
    <property type="entry name" value="TRYPSIN_DOM"/>
    <property type="match status" value="1"/>
</dbReference>
<organism evidence="5 6">
    <name type="scientific">Cloeon dipterum</name>
    <dbReference type="NCBI Taxonomy" id="197152"/>
    <lineage>
        <taxon>Eukaryota</taxon>
        <taxon>Metazoa</taxon>
        <taxon>Ecdysozoa</taxon>
        <taxon>Arthropoda</taxon>
        <taxon>Hexapoda</taxon>
        <taxon>Insecta</taxon>
        <taxon>Pterygota</taxon>
        <taxon>Palaeoptera</taxon>
        <taxon>Ephemeroptera</taxon>
        <taxon>Pisciforma</taxon>
        <taxon>Baetidae</taxon>
        <taxon>Cloeon</taxon>
    </lineage>
</organism>
<dbReference type="InterPro" id="IPR043504">
    <property type="entry name" value="Peptidase_S1_PA_chymotrypsin"/>
</dbReference>
<dbReference type="Proteomes" id="UP000494165">
    <property type="component" value="Unassembled WGS sequence"/>
</dbReference>
<keyword evidence="6" id="KW-1185">Reference proteome</keyword>
<dbReference type="InterPro" id="IPR009003">
    <property type="entry name" value="Peptidase_S1_PA"/>
</dbReference>
<dbReference type="GO" id="GO:0006508">
    <property type="term" value="P:proteolysis"/>
    <property type="evidence" value="ECO:0007669"/>
    <property type="project" value="InterPro"/>
</dbReference>
<proteinExistence type="predicted"/>
<dbReference type="Gene3D" id="2.40.10.10">
    <property type="entry name" value="Trypsin-like serine proteases"/>
    <property type="match status" value="1"/>
</dbReference>
<dbReference type="InterPro" id="IPR033116">
    <property type="entry name" value="TRYPSIN_SER"/>
</dbReference>
<dbReference type="InterPro" id="IPR001254">
    <property type="entry name" value="Trypsin_dom"/>
</dbReference>
<keyword evidence="1" id="KW-1015">Disulfide bond</keyword>
<name>A0A8S1D1K6_9INSE</name>
<evidence type="ECO:0000256" key="1">
    <source>
        <dbReference type="ARBA" id="ARBA00023157"/>
    </source>
</evidence>
<dbReference type="EMBL" id="CADEPI010000137">
    <property type="protein sequence ID" value="CAB3376932.1"/>
    <property type="molecule type" value="Genomic_DNA"/>
</dbReference>
<dbReference type="GO" id="GO:0004252">
    <property type="term" value="F:serine-type endopeptidase activity"/>
    <property type="evidence" value="ECO:0007669"/>
    <property type="project" value="InterPro"/>
</dbReference>
<gene>
    <name evidence="5" type="ORF">CLODIP_2_CD10096</name>
</gene>
<feature type="chain" id="PRO_5035817873" description="Peptidase S1 domain-containing protein" evidence="3">
    <location>
        <begin position="24"/>
        <end position="913"/>
    </location>
</feature>
<dbReference type="PANTHER" id="PTHR24250:SF27">
    <property type="entry name" value="ELASTASE 2 LIKE"/>
    <property type="match status" value="1"/>
</dbReference>
<dbReference type="Pfam" id="PF12259">
    <property type="entry name" value="Baculo_F"/>
    <property type="match status" value="1"/>
</dbReference>
<dbReference type="Pfam" id="PF00089">
    <property type="entry name" value="Trypsin"/>
    <property type="match status" value="1"/>
</dbReference>
<evidence type="ECO:0000313" key="5">
    <source>
        <dbReference type="EMBL" id="CAB3376932.1"/>
    </source>
</evidence>
<feature type="domain" description="Peptidase S1" evidence="4">
    <location>
        <begin position="459"/>
        <end position="753"/>
    </location>
</feature>
<sequence>MMTVSRTVCVLWCLLYLSGSAQGSEKVMFFEEQGKVLASAEVWRVKVPVNLTHFQASVQEMEELVDGFFTEWDSTLNQTLGLRDWLTRQQEALGKRLQVLADTVSDVITSLDDLSGSRRKKRAVVSIVGTILNFFGFAMDTQLRKTSIKIDDNAIRADRIISKINDQITFLNLVINQAGTDDESLRDQIRFLATLKQKVDGIHEQSNLVADRLFKLDHDFDLTSRAILGVNAIQAVLYQVEWHVSSLKRAIMYARSGKLDPFFLPRQNATEILRKVQPDGNLDLSTLYSQAKVTAFEVKRPGMLMLMVAFPGLDTDRYFTVYRPVPLPAPVEEGFFIEVKPEAELIAVDATMTKYFYLTHAEYDACISSKGQIKLCYPIDIVHDQSEPSCLHRLLANKMLDFEHLCDVIFLKHFSPRVFRPSFDPDFIYAVANKTQLNIDCNKNPAAATTIPPSVLGTGVLHVPKGCTVILDSFVLVGAQNSRHLSISEGQGFRLQELTLNETAFPAHLPFKRPWQLEKMEVVNSSLLEKHRKVTEQRQRHDFNVRDLSDNLDSPEDQSWSQVSFYYDQRTQWFVAGIPFLALLLLLWRRRHRQLVEVYSHRVAVANIVEKNGKKPFEVAGFGLVDGYKIPKKLQEARLPITTHKECYLSNRRFFGKYLRPGDNFCAGYRNGTSTCNGDSGGSLSVQKDGRWFTRGIVSFGKSKIVEIDGVGGEKERMQTGVKLQLVLLSICLQIFTCSCSSITFQERNVNNWELLIAANARNEFQYDFCRYDASENIERCKNKPRAAVDISAKCNCSVNYTANAEKGFAYFTLNCNNETVDSMIGACPQKLSITYEHGDVRHPVSSAKTPTAVAKTQDESSSSVIWIVLFSISLVFNGALGAAFSCLWMEKKKSLNKYIPSEQRKDDANTQI</sequence>
<evidence type="ECO:0000313" key="6">
    <source>
        <dbReference type="Proteomes" id="UP000494165"/>
    </source>
</evidence>
<dbReference type="PROSITE" id="PS00135">
    <property type="entry name" value="TRYPSIN_SER"/>
    <property type="match status" value="1"/>
</dbReference>
<keyword evidence="2" id="KW-1133">Transmembrane helix</keyword>
<keyword evidence="2" id="KW-0812">Transmembrane</keyword>
<dbReference type="PANTHER" id="PTHR24250">
    <property type="entry name" value="CHYMOTRYPSIN-RELATED"/>
    <property type="match status" value="1"/>
</dbReference>
<evidence type="ECO:0000259" key="4">
    <source>
        <dbReference type="PROSITE" id="PS50240"/>
    </source>
</evidence>
<dbReference type="SUPFAM" id="SSF50494">
    <property type="entry name" value="Trypsin-like serine proteases"/>
    <property type="match status" value="1"/>
</dbReference>
<keyword evidence="2" id="KW-0472">Membrane</keyword>
<dbReference type="InterPro" id="IPR022048">
    <property type="entry name" value="Envelope_fusion-like"/>
</dbReference>